<accession>A0A846ZLQ3</accession>
<dbReference type="RefSeq" id="WP_168609227.1">
    <property type="nucleotide sequence ID" value="NZ_JAAZQD010000003.1"/>
</dbReference>
<dbReference type="Proteomes" id="UP000541636">
    <property type="component" value="Unassembled WGS sequence"/>
</dbReference>
<evidence type="ECO:0000313" key="3">
    <source>
        <dbReference type="Proteomes" id="UP000541636"/>
    </source>
</evidence>
<proteinExistence type="predicted"/>
<comment type="caution">
    <text evidence="2">The sequence shown here is derived from an EMBL/GenBank/DDBJ whole genome shotgun (WGS) entry which is preliminary data.</text>
</comment>
<reference evidence="2 3" key="1">
    <citation type="journal article" date="2017" name="Int. J. Syst. Evol. Microbiol.">
        <title>Oleiagrimonas citrea sp. nov., a marine bacterium isolated from tidal flat sediment and emended description of the genus Oleiagrimonas Fang et al. 2015 and Oleiagrimonas soli.</title>
        <authorList>
            <person name="Yang S.H."/>
            <person name="Seo H.S."/>
            <person name="Seong C.N."/>
            <person name="Kwon K.K."/>
        </authorList>
    </citation>
    <scope>NUCLEOTIDE SEQUENCE [LARGE SCALE GENOMIC DNA]</scope>
    <source>
        <strain evidence="2 3">MEBiC09124</strain>
    </source>
</reference>
<organism evidence="2 3">
    <name type="scientific">Oleiagrimonas citrea</name>
    <dbReference type="NCBI Taxonomy" id="1665687"/>
    <lineage>
        <taxon>Bacteria</taxon>
        <taxon>Pseudomonadati</taxon>
        <taxon>Pseudomonadota</taxon>
        <taxon>Gammaproteobacteria</taxon>
        <taxon>Lysobacterales</taxon>
        <taxon>Rhodanobacteraceae</taxon>
        <taxon>Oleiagrimonas</taxon>
    </lineage>
</organism>
<sequence>MDRSNDGKKKPSTRGFVTTSQGRRVKVDELDMAVLNIGHGNHPMTPAHLTRKNSSFMRPVYNVDYKDELATNPRRNSSAKISYEVYGDANAPDTIRRSTGLSQFDEIHAINPYAYDPLTTAGSLLAPQGSLHVTGTKSNPFAKPITSDTTSQANIGTRELPNKIPVQRLAPSSADLTHVSSTDPGTMHPVHQQFPHELSGGQQMKTTTSQTHTYRKNTTNFHDVTPSQDSTTRRNTALNTSISAPSVQTKKSSTPKKRVSFAPLPKK</sequence>
<protein>
    <submittedName>
        <fullName evidence="2">Uncharacterized protein</fullName>
    </submittedName>
</protein>
<keyword evidence="3" id="KW-1185">Reference proteome</keyword>
<feature type="compositionally biased region" description="Polar residues" evidence="1">
    <location>
        <begin position="200"/>
        <end position="252"/>
    </location>
</feature>
<evidence type="ECO:0000313" key="2">
    <source>
        <dbReference type="EMBL" id="NKZ39134.1"/>
    </source>
</evidence>
<gene>
    <name evidence="2" type="ORF">HF690_09240</name>
</gene>
<evidence type="ECO:0000256" key="1">
    <source>
        <dbReference type="SAM" id="MobiDB-lite"/>
    </source>
</evidence>
<feature type="region of interest" description="Disordered" evidence="1">
    <location>
        <begin position="199"/>
        <end position="267"/>
    </location>
</feature>
<dbReference type="AlphaFoldDB" id="A0A846ZLQ3"/>
<dbReference type="EMBL" id="JAAZQD010000003">
    <property type="protein sequence ID" value="NKZ39134.1"/>
    <property type="molecule type" value="Genomic_DNA"/>
</dbReference>
<feature type="compositionally biased region" description="Basic residues" evidence="1">
    <location>
        <begin position="253"/>
        <end position="267"/>
    </location>
</feature>
<name>A0A846ZLQ3_9GAMM</name>